<feature type="compositionally biased region" description="Basic and acidic residues" evidence="1">
    <location>
        <begin position="19"/>
        <end position="28"/>
    </location>
</feature>
<dbReference type="EMBL" id="NHYD01003976">
    <property type="protein sequence ID" value="PPQ67083.1"/>
    <property type="molecule type" value="Genomic_DNA"/>
</dbReference>
<evidence type="ECO:0000313" key="3">
    <source>
        <dbReference type="Proteomes" id="UP000283269"/>
    </source>
</evidence>
<comment type="caution">
    <text evidence="2">The sequence shown here is derived from an EMBL/GenBank/DDBJ whole genome shotgun (WGS) entry which is preliminary data.</text>
</comment>
<protein>
    <submittedName>
        <fullName evidence="2">Uncharacterized protein</fullName>
    </submittedName>
</protein>
<accession>A0A409VLH6</accession>
<organism evidence="2 3">
    <name type="scientific">Psilocybe cyanescens</name>
    <dbReference type="NCBI Taxonomy" id="93625"/>
    <lineage>
        <taxon>Eukaryota</taxon>
        <taxon>Fungi</taxon>
        <taxon>Dikarya</taxon>
        <taxon>Basidiomycota</taxon>
        <taxon>Agaricomycotina</taxon>
        <taxon>Agaricomycetes</taxon>
        <taxon>Agaricomycetidae</taxon>
        <taxon>Agaricales</taxon>
        <taxon>Agaricineae</taxon>
        <taxon>Strophariaceae</taxon>
        <taxon>Psilocybe</taxon>
    </lineage>
</organism>
<feature type="compositionally biased region" description="Basic and acidic residues" evidence="1">
    <location>
        <begin position="51"/>
        <end position="62"/>
    </location>
</feature>
<feature type="region of interest" description="Disordered" evidence="1">
    <location>
        <begin position="10"/>
        <end position="77"/>
    </location>
</feature>
<keyword evidence="3" id="KW-1185">Reference proteome</keyword>
<reference evidence="2 3" key="1">
    <citation type="journal article" date="2018" name="Evol. Lett.">
        <title>Horizontal gene cluster transfer increased hallucinogenic mushroom diversity.</title>
        <authorList>
            <person name="Reynolds H.T."/>
            <person name="Vijayakumar V."/>
            <person name="Gluck-Thaler E."/>
            <person name="Korotkin H.B."/>
            <person name="Matheny P.B."/>
            <person name="Slot J.C."/>
        </authorList>
    </citation>
    <scope>NUCLEOTIDE SEQUENCE [LARGE SCALE GENOMIC DNA]</scope>
    <source>
        <strain evidence="2 3">2631</strain>
    </source>
</reference>
<dbReference type="InParanoid" id="A0A409VLH6"/>
<evidence type="ECO:0000256" key="1">
    <source>
        <dbReference type="SAM" id="MobiDB-lite"/>
    </source>
</evidence>
<name>A0A409VLH6_PSICY</name>
<sequence length="77" mass="8266">MVLFNAKLCGGLIRNGTNRSREKTDTKPAHNSPQQHAPEANSKGLNCSADGKYHSTNEERSFTTDSITDPTSSDGGD</sequence>
<evidence type="ECO:0000313" key="2">
    <source>
        <dbReference type="EMBL" id="PPQ67083.1"/>
    </source>
</evidence>
<proteinExistence type="predicted"/>
<dbReference type="Proteomes" id="UP000283269">
    <property type="component" value="Unassembled WGS sequence"/>
</dbReference>
<dbReference type="AlphaFoldDB" id="A0A409VLH6"/>
<gene>
    <name evidence="2" type="ORF">CVT25_005684</name>
</gene>
<feature type="compositionally biased region" description="Low complexity" evidence="1">
    <location>
        <begin position="63"/>
        <end position="77"/>
    </location>
</feature>